<dbReference type="eggNOG" id="arCOG00679">
    <property type="taxonomic scope" value="Archaea"/>
</dbReference>
<gene>
    <name evidence="2" type="ORF">J07HQW2_01448</name>
</gene>
<organism evidence="2 3">
    <name type="scientific">Haloquadratum walsbyi J07HQW2</name>
    <dbReference type="NCBI Taxonomy" id="1238425"/>
    <lineage>
        <taxon>Archaea</taxon>
        <taxon>Methanobacteriati</taxon>
        <taxon>Methanobacteriota</taxon>
        <taxon>Stenosarchaea group</taxon>
        <taxon>Halobacteria</taxon>
        <taxon>Halobacteriales</taxon>
        <taxon>Haloferacaceae</taxon>
        <taxon>Haloquadratum</taxon>
    </lineage>
</organism>
<proteinExistence type="predicted"/>
<feature type="compositionally biased region" description="Polar residues" evidence="1">
    <location>
        <begin position="192"/>
        <end position="201"/>
    </location>
</feature>
<accession>U1MX29</accession>
<feature type="region of interest" description="Disordered" evidence="1">
    <location>
        <begin position="166"/>
        <end position="225"/>
    </location>
</feature>
<name>U1MX29_9EURY</name>
<dbReference type="Proteomes" id="UP000030710">
    <property type="component" value="Unassembled WGS sequence"/>
</dbReference>
<dbReference type="EMBL" id="KE356561">
    <property type="protein sequence ID" value="ERG95004.1"/>
    <property type="molecule type" value="Genomic_DNA"/>
</dbReference>
<evidence type="ECO:0000313" key="2">
    <source>
        <dbReference type="EMBL" id="ERG95004.1"/>
    </source>
</evidence>
<dbReference type="HOGENOM" id="CLU_1227643_0_0_2"/>
<evidence type="ECO:0000313" key="3">
    <source>
        <dbReference type="Proteomes" id="UP000030710"/>
    </source>
</evidence>
<dbReference type="AlphaFoldDB" id="U1MX29"/>
<evidence type="ECO:0000256" key="1">
    <source>
        <dbReference type="SAM" id="MobiDB-lite"/>
    </source>
</evidence>
<reference evidence="2 3" key="1">
    <citation type="journal article" date="2013" name="PLoS ONE">
        <title>Assembly-driven community genomics of a hypersaline microbial ecosystem.</title>
        <authorList>
            <person name="Podell S."/>
            <person name="Ugalde J.A."/>
            <person name="Narasingarao P."/>
            <person name="Banfield J.F."/>
            <person name="Heidelberg K.B."/>
            <person name="Allen E.E."/>
        </authorList>
    </citation>
    <scope>NUCLEOTIDE SEQUENCE [LARGE SCALE GENOMIC DNA]</scope>
    <source>
        <strain evidence="3">J07HQW2</strain>
    </source>
</reference>
<sequence length="225" mass="24657">MSSIACNGTERNVSTTVGVKIHSLIIKKTDLLAREYEAFQTAVHGGDADLYPATGQQASKVQRQKCMNPGTQEPVVLRNDVFDVSHDEDTVLSSWWVTVPVYDPEQAGKLHLAPAHVSYKDYQLVREGDIRDSELVRRGGDWYIHLVVKRSVTVQDESDDVLAIDMGRHGSPPARSSPTAKPPSTARKCVVSANTASSCGSPSGKRNRDKGSRSWDASVIRKRGK</sequence>
<protein>
    <submittedName>
        <fullName evidence="2">Uncharacterized protein</fullName>
    </submittedName>
</protein>